<keyword evidence="6" id="KW-0732">Signal</keyword>
<feature type="binding site" evidence="10">
    <location>
        <position position="308"/>
    </location>
    <ligand>
        <name>substrate</name>
    </ligand>
</feature>
<comment type="cofactor">
    <cofactor evidence="11">
        <name>Ca(2+)</name>
        <dbReference type="ChEBI" id="CHEBI:29108"/>
    </cofactor>
    <text evidence="11">Binds 2 calcium ions per subunit.</text>
</comment>
<comment type="similarity">
    <text evidence="13">Belongs to the peroxidase family.</text>
</comment>
<dbReference type="GO" id="GO:0020037">
    <property type="term" value="F:heme binding"/>
    <property type="evidence" value="ECO:0007669"/>
    <property type="project" value="InterPro"/>
</dbReference>
<feature type="binding site" evidence="11">
    <location>
        <position position="396"/>
    </location>
    <ligand>
        <name>Ca(2+)</name>
        <dbReference type="ChEBI" id="CHEBI:29108"/>
        <label>2</label>
    </ligand>
</feature>
<feature type="binding site" description="axial binding residue" evidence="11">
    <location>
        <position position="338"/>
    </location>
    <ligand>
        <name>heme b</name>
        <dbReference type="ChEBI" id="CHEBI:60344"/>
    </ligand>
    <ligandPart>
        <name>Fe</name>
        <dbReference type="ChEBI" id="CHEBI:18248"/>
    </ligandPart>
</feature>
<keyword evidence="3" id="KW-0575">Peroxidase</keyword>
<evidence type="ECO:0000256" key="11">
    <source>
        <dbReference type="PIRSR" id="PIRSR600823-3"/>
    </source>
</evidence>
<dbReference type="EMBL" id="CAMGYJ010000007">
    <property type="protein sequence ID" value="CAI0446809.1"/>
    <property type="molecule type" value="Genomic_DNA"/>
</dbReference>
<dbReference type="FunFam" id="1.10.420.10:FF:000007">
    <property type="entry name" value="Peroxidase"/>
    <property type="match status" value="1"/>
</dbReference>
<dbReference type="GO" id="GO:0042744">
    <property type="term" value="P:hydrogen peroxide catabolic process"/>
    <property type="evidence" value="ECO:0007669"/>
    <property type="project" value="InterPro"/>
</dbReference>
<dbReference type="Gene3D" id="1.10.520.10">
    <property type="match status" value="1"/>
</dbReference>
<feature type="non-terminal residue" evidence="15">
    <location>
        <position position="1"/>
    </location>
</feature>
<evidence type="ECO:0000256" key="12">
    <source>
        <dbReference type="PIRSR" id="PIRSR600823-5"/>
    </source>
</evidence>
<dbReference type="PROSITE" id="PS50873">
    <property type="entry name" value="PEROXIDASE_4"/>
    <property type="match status" value="1"/>
</dbReference>
<dbReference type="GO" id="GO:0140825">
    <property type="term" value="F:lactoperoxidase activity"/>
    <property type="evidence" value="ECO:0007669"/>
    <property type="project" value="UniProtKB-EC"/>
</dbReference>
<dbReference type="InterPro" id="IPR000823">
    <property type="entry name" value="Peroxidase_pln"/>
</dbReference>
<name>A0AAV0MLA9_9ROSI</name>
<feature type="binding site" evidence="11">
    <location>
        <position position="391"/>
    </location>
    <ligand>
        <name>Ca(2+)</name>
        <dbReference type="ChEBI" id="CHEBI:29108"/>
        <label>2</label>
    </ligand>
</feature>
<evidence type="ECO:0000256" key="5">
    <source>
        <dbReference type="ARBA" id="ARBA00022723"/>
    </source>
</evidence>
<dbReference type="EC" id="1.11.1.7" evidence="2"/>
<evidence type="ECO:0000256" key="9">
    <source>
        <dbReference type="ARBA" id="ARBA00023157"/>
    </source>
</evidence>
<keyword evidence="16" id="KW-1185">Reference proteome</keyword>
<feature type="domain" description="Plant heme peroxidase family profile" evidence="14">
    <location>
        <begin position="214"/>
        <end position="468"/>
    </location>
</feature>
<dbReference type="PANTHER" id="PTHR31517:SF80">
    <property type="entry name" value="PEROXIDASE"/>
    <property type="match status" value="1"/>
</dbReference>
<evidence type="ECO:0000256" key="2">
    <source>
        <dbReference type="ARBA" id="ARBA00012313"/>
    </source>
</evidence>
<feature type="binding site" evidence="11">
    <location>
        <position position="234"/>
    </location>
    <ligand>
        <name>Ca(2+)</name>
        <dbReference type="ChEBI" id="CHEBI:29108"/>
        <label>1</label>
    </ligand>
</feature>
<evidence type="ECO:0000256" key="1">
    <source>
        <dbReference type="ARBA" id="ARBA00000189"/>
    </source>
</evidence>
<dbReference type="Gene3D" id="1.10.420.10">
    <property type="entry name" value="Peroxidase, domain 2"/>
    <property type="match status" value="1"/>
</dbReference>
<comment type="cofactor">
    <cofactor evidence="11">
        <name>heme b</name>
        <dbReference type="ChEBI" id="CHEBI:60344"/>
    </cofactor>
    <text evidence="11">Binds 1 heme b (iron(II)-protoporphyrin IX) group per subunit.</text>
</comment>
<gene>
    <name evidence="15" type="ORF">LITE_LOCUS29162</name>
</gene>
<dbReference type="GO" id="GO:0003676">
    <property type="term" value="F:nucleic acid binding"/>
    <property type="evidence" value="ECO:0007669"/>
    <property type="project" value="InterPro"/>
</dbReference>
<dbReference type="InterPro" id="IPR010255">
    <property type="entry name" value="Haem_peroxidase_sf"/>
</dbReference>
<feature type="disulfide bond" evidence="12">
    <location>
        <begin position="345"/>
        <end position="372"/>
    </location>
</feature>
<evidence type="ECO:0000256" key="6">
    <source>
        <dbReference type="ARBA" id="ARBA00022729"/>
    </source>
</evidence>
<keyword evidence="7" id="KW-0560">Oxidoreductase</keyword>
<dbReference type="InterPro" id="IPR002156">
    <property type="entry name" value="RNaseH_domain"/>
</dbReference>
<reference evidence="15" key="1">
    <citation type="submission" date="2022-08" db="EMBL/GenBank/DDBJ databases">
        <authorList>
            <person name="Gutierrez-Valencia J."/>
        </authorList>
    </citation>
    <scope>NUCLEOTIDE SEQUENCE</scope>
</reference>
<evidence type="ECO:0000313" key="16">
    <source>
        <dbReference type="Proteomes" id="UP001154282"/>
    </source>
</evidence>
<dbReference type="InterPro" id="IPR036397">
    <property type="entry name" value="RNaseH_sf"/>
</dbReference>
<dbReference type="Gene3D" id="3.30.420.10">
    <property type="entry name" value="Ribonuclease H-like superfamily/Ribonuclease H"/>
    <property type="match status" value="1"/>
</dbReference>
<dbReference type="GO" id="GO:0006979">
    <property type="term" value="P:response to oxidative stress"/>
    <property type="evidence" value="ECO:0007669"/>
    <property type="project" value="InterPro"/>
</dbReference>
<dbReference type="InterPro" id="IPR002016">
    <property type="entry name" value="Haem_peroxidase"/>
</dbReference>
<keyword evidence="8 11" id="KW-0408">Iron</keyword>
<dbReference type="Pfam" id="PF13456">
    <property type="entry name" value="RVT_3"/>
    <property type="match status" value="1"/>
</dbReference>
<comment type="caution">
    <text evidence="15">The sequence shown here is derived from an EMBL/GenBank/DDBJ whole genome shotgun (WGS) entry which is preliminary data.</text>
</comment>
<evidence type="ECO:0000256" key="3">
    <source>
        <dbReference type="ARBA" id="ARBA00022559"/>
    </source>
</evidence>
<dbReference type="Pfam" id="PF00141">
    <property type="entry name" value="peroxidase"/>
    <property type="match status" value="1"/>
</dbReference>
<dbReference type="InterPro" id="IPR012337">
    <property type="entry name" value="RNaseH-like_sf"/>
</dbReference>
<evidence type="ECO:0000313" key="15">
    <source>
        <dbReference type="EMBL" id="CAI0446809.1"/>
    </source>
</evidence>
<dbReference type="CDD" id="cd00693">
    <property type="entry name" value="secretory_peroxidase"/>
    <property type="match status" value="1"/>
</dbReference>
<keyword evidence="4" id="KW-0349">Heme</keyword>
<feature type="disulfide bond" evidence="12">
    <location>
        <begin position="266"/>
        <end position="464"/>
    </location>
</feature>
<feature type="binding site" evidence="11">
    <location>
        <position position="220"/>
    </location>
    <ligand>
        <name>Ca(2+)</name>
        <dbReference type="ChEBI" id="CHEBI:29108"/>
        <label>1</label>
    </ligand>
</feature>
<dbReference type="Proteomes" id="UP001154282">
    <property type="component" value="Unassembled WGS sequence"/>
</dbReference>
<evidence type="ECO:0000256" key="4">
    <source>
        <dbReference type="ARBA" id="ARBA00022617"/>
    </source>
</evidence>
<dbReference type="InterPro" id="IPR033905">
    <property type="entry name" value="Secretory_peroxidase"/>
</dbReference>
<dbReference type="PRINTS" id="PR00461">
    <property type="entry name" value="PLPEROXIDASE"/>
</dbReference>
<dbReference type="GO" id="GO:0004523">
    <property type="term" value="F:RNA-DNA hybrid ribonuclease activity"/>
    <property type="evidence" value="ECO:0007669"/>
    <property type="project" value="InterPro"/>
</dbReference>
<dbReference type="PANTHER" id="PTHR31517">
    <property type="match status" value="1"/>
</dbReference>
<dbReference type="SUPFAM" id="SSF53098">
    <property type="entry name" value="Ribonuclease H-like"/>
    <property type="match status" value="1"/>
</dbReference>
<keyword evidence="9 12" id="KW-1015">Disulfide bond</keyword>
<dbReference type="InterPro" id="IPR044730">
    <property type="entry name" value="RNase_H-like_dom_plant"/>
</dbReference>
<keyword evidence="11" id="KW-0106">Calcium</keyword>
<evidence type="ECO:0000256" key="10">
    <source>
        <dbReference type="PIRSR" id="PIRSR600823-2"/>
    </source>
</evidence>
<dbReference type="PRINTS" id="PR00458">
    <property type="entry name" value="PEROXIDASE"/>
</dbReference>
<feature type="binding site" evidence="11">
    <location>
        <position position="388"/>
    </location>
    <ligand>
        <name>Ca(2+)</name>
        <dbReference type="ChEBI" id="CHEBI:29108"/>
        <label>2</label>
    </ligand>
</feature>
<evidence type="ECO:0000259" key="14">
    <source>
        <dbReference type="PROSITE" id="PS50873"/>
    </source>
</evidence>
<evidence type="ECO:0000256" key="13">
    <source>
        <dbReference type="RuleBase" id="RU004241"/>
    </source>
</evidence>
<evidence type="ECO:0000256" key="7">
    <source>
        <dbReference type="ARBA" id="ARBA00023002"/>
    </source>
</evidence>
<dbReference type="GO" id="GO:0046872">
    <property type="term" value="F:metal ion binding"/>
    <property type="evidence" value="ECO:0007669"/>
    <property type="project" value="UniProtKB-KW"/>
</dbReference>
<dbReference type="CDD" id="cd06222">
    <property type="entry name" value="RNase_H_like"/>
    <property type="match status" value="1"/>
</dbReference>
<keyword evidence="5 11" id="KW-0479">Metal-binding</keyword>
<protein>
    <recommendedName>
        <fullName evidence="2">peroxidase</fullName>
        <ecNumber evidence="2">1.11.1.7</ecNumber>
    </recommendedName>
</protein>
<dbReference type="SUPFAM" id="SSF48113">
    <property type="entry name" value="Heme-dependent peroxidases"/>
    <property type="match status" value="1"/>
</dbReference>
<organism evidence="15 16">
    <name type="scientific">Linum tenue</name>
    <dbReference type="NCBI Taxonomy" id="586396"/>
    <lineage>
        <taxon>Eukaryota</taxon>
        <taxon>Viridiplantae</taxon>
        <taxon>Streptophyta</taxon>
        <taxon>Embryophyta</taxon>
        <taxon>Tracheophyta</taxon>
        <taxon>Spermatophyta</taxon>
        <taxon>Magnoliopsida</taxon>
        <taxon>eudicotyledons</taxon>
        <taxon>Gunneridae</taxon>
        <taxon>Pentapetalae</taxon>
        <taxon>rosids</taxon>
        <taxon>fabids</taxon>
        <taxon>Malpighiales</taxon>
        <taxon>Linaceae</taxon>
        <taxon>Linum</taxon>
    </lineage>
</organism>
<comment type="catalytic activity">
    <reaction evidence="1">
        <text>2 a phenolic donor + H2O2 = 2 a phenolic radical donor + 2 H2O</text>
        <dbReference type="Rhea" id="RHEA:56136"/>
        <dbReference type="ChEBI" id="CHEBI:15377"/>
        <dbReference type="ChEBI" id="CHEBI:16240"/>
        <dbReference type="ChEBI" id="CHEBI:139520"/>
        <dbReference type="ChEBI" id="CHEBI:139521"/>
        <dbReference type="EC" id="1.11.1.7"/>
    </reaction>
</comment>
<accession>A0AAV0MLA9</accession>
<feature type="binding site" evidence="11">
    <location>
        <position position="222"/>
    </location>
    <ligand>
        <name>Ca(2+)</name>
        <dbReference type="ChEBI" id="CHEBI:29108"/>
        <label>1</label>
    </ligand>
</feature>
<dbReference type="AlphaFoldDB" id="A0AAV0MLA9"/>
<evidence type="ECO:0000256" key="8">
    <source>
        <dbReference type="ARBA" id="ARBA00023004"/>
    </source>
</evidence>
<sequence length="470" mass="52190">TCWLLWKNRNEHLFQGQLKSYEEVQFRSKQLRQQISQALAKETTIFGAGGLREWRDVQWHPPPSGWACINTDGSVTHSPASTTCGGIVRGDDGRFIRAFTANLGRGSITRAELTGLAYGLRLAWEEGIRKVVLQTDSCTAINLIEKSTPQHPHFTLVSEIRRWLHQGWQRWLTSPVGYRTSIPIFPPLHNQQWPPPPTFSPQSSSSTCLSPFSCSPLSCDASLLLETANGIKSEKDTSRSFGMRNFKYVATIKRALESHCPSTISCADIVSLSARDGIVMLGGPRVELKTGRRDSKQSYALDVESSIPNHNDSISAVLSRFGSMGLDTESTVALLGAHSVGRVHCVNLVGRLYPTVDPNLDPEYAGYLKARCPTPDPDPKSVLYSRNDRETPMILDNMYYKNVLEHKGLLSVDQQLASDPRTAPFVERMAADNAYFHQQFARAVVVLSENNPLTGAAGEVRRDCRYVNGN</sequence>
<proteinExistence type="inferred from homology"/>